<protein>
    <recommendedName>
        <fullName evidence="3 11">Quinolinate synthase</fullName>
        <ecNumber evidence="3 11">2.5.1.72</ecNumber>
    </recommendedName>
</protein>
<dbReference type="EC" id="2.5.1.72" evidence="3 11"/>
<dbReference type="Pfam" id="PF02445">
    <property type="entry name" value="NadA"/>
    <property type="match status" value="1"/>
</dbReference>
<keyword evidence="6" id="KW-0662">Pyridine nucleotide biosynthesis</keyword>
<dbReference type="PANTHER" id="PTHR30573:SF0">
    <property type="entry name" value="QUINOLINATE SYNTHASE, CHLOROPLASTIC"/>
    <property type="match status" value="1"/>
</dbReference>
<evidence type="ECO:0000256" key="5">
    <source>
        <dbReference type="ARBA" id="ARBA00022490"/>
    </source>
</evidence>
<comment type="cofactor">
    <cofactor evidence="1">
        <name>[4Fe-4S] cluster</name>
        <dbReference type="ChEBI" id="CHEBI:49883"/>
    </cofactor>
</comment>
<dbReference type="GO" id="GO:0051539">
    <property type="term" value="F:4 iron, 4 sulfur cluster binding"/>
    <property type="evidence" value="ECO:0007669"/>
    <property type="project" value="UniProtKB-KW"/>
</dbReference>
<evidence type="ECO:0000256" key="1">
    <source>
        <dbReference type="ARBA" id="ARBA00001966"/>
    </source>
</evidence>
<keyword evidence="4" id="KW-0004">4Fe-4S</keyword>
<name>A0A0A2G799_9PORP</name>
<dbReference type="NCBIfam" id="TIGR00550">
    <property type="entry name" value="nadA"/>
    <property type="match status" value="1"/>
</dbReference>
<accession>A0A0A2G799</accession>
<keyword evidence="8" id="KW-0479">Metal-binding</keyword>
<dbReference type="STRING" id="266762.HQ36_04950"/>
<evidence type="ECO:0000256" key="3">
    <source>
        <dbReference type="ARBA" id="ARBA00012669"/>
    </source>
</evidence>
<keyword evidence="9" id="KW-0408">Iron</keyword>
<proteinExistence type="predicted"/>
<evidence type="ECO:0000256" key="10">
    <source>
        <dbReference type="ARBA" id="ARBA00023014"/>
    </source>
</evidence>
<dbReference type="InterPro" id="IPR003473">
    <property type="entry name" value="NadA"/>
</dbReference>
<sequence length="311" mass="34678">MMKEDFSALYEEIDALKKEHNAIVLAHYYARPEVQAAADFLGDSLALSQKAGTTDADIIVFCGVHFMAETASIISPQKKVLIPAQNAGCTLAESATAAGLATWKKYHPDGLVVSYVNTSAEVKAETDYCVTSSNALKVIESLPKDCPILFGPDRNLGAYIMQKTGRTMELWQGDCYVHRHITTELIQSFLEQYPDADVLIHPESVACNDDAILAHPRCFVGSTSGILEHPQRSNKSLFVIATEAEAIVELARRYPDRTFIPIAPEHRCEYMKLTTLEDLRDTLKYMRYEVTVPEEIRAKALLPIQRMLSIH</sequence>
<comment type="caution">
    <text evidence="12">The sequence shown here is derived from an EMBL/GenBank/DDBJ whole genome shotgun (WGS) entry which is preliminary data.</text>
</comment>
<dbReference type="eggNOG" id="COG0379">
    <property type="taxonomic scope" value="Bacteria"/>
</dbReference>
<evidence type="ECO:0000256" key="9">
    <source>
        <dbReference type="ARBA" id="ARBA00023004"/>
    </source>
</evidence>
<dbReference type="Proteomes" id="UP000030134">
    <property type="component" value="Unassembled WGS sequence"/>
</dbReference>
<dbReference type="PANTHER" id="PTHR30573">
    <property type="entry name" value="QUINOLINATE SYNTHETASE A"/>
    <property type="match status" value="1"/>
</dbReference>
<keyword evidence="10" id="KW-0411">Iron-sulfur</keyword>
<dbReference type="EMBL" id="JQZW01000008">
    <property type="protein sequence ID" value="KGN98250.1"/>
    <property type="molecule type" value="Genomic_DNA"/>
</dbReference>
<evidence type="ECO:0000256" key="2">
    <source>
        <dbReference type="ARBA" id="ARBA00005065"/>
    </source>
</evidence>
<dbReference type="RefSeq" id="WP_036883825.1">
    <property type="nucleotide sequence ID" value="NZ_JQZW01000008.1"/>
</dbReference>
<evidence type="ECO:0000313" key="13">
    <source>
        <dbReference type="Proteomes" id="UP000030134"/>
    </source>
</evidence>
<keyword evidence="7" id="KW-0808">Transferase</keyword>
<evidence type="ECO:0000256" key="11">
    <source>
        <dbReference type="NCBIfam" id="TIGR00550"/>
    </source>
</evidence>
<dbReference type="Gene3D" id="3.40.50.10800">
    <property type="entry name" value="NadA-like"/>
    <property type="match status" value="3"/>
</dbReference>
<keyword evidence="5" id="KW-0963">Cytoplasm</keyword>
<comment type="pathway">
    <text evidence="2">Cofactor biosynthesis; NAD(+) biosynthesis; quinolinate from iminoaspartate: step 1/1.</text>
</comment>
<evidence type="ECO:0000313" key="12">
    <source>
        <dbReference type="EMBL" id="KGN98250.1"/>
    </source>
</evidence>
<dbReference type="UniPathway" id="UPA00253">
    <property type="reaction ID" value="UER00327"/>
</dbReference>
<gene>
    <name evidence="12" type="ORF">HQ36_04950</name>
</gene>
<evidence type="ECO:0000256" key="8">
    <source>
        <dbReference type="ARBA" id="ARBA00022723"/>
    </source>
</evidence>
<dbReference type="GO" id="GO:0008987">
    <property type="term" value="F:quinolinate synthetase A activity"/>
    <property type="evidence" value="ECO:0007669"/>
    <property type="project" value="UniProtKB-UniRule"/>
</dbReference>
<evidence type="ECO:0000256" key="6">
    <source>
        <dbReference type="ARBA" id="ARBA00022642"/>
    </source>
</evidence>
<dbReference type="NCBIfam" id="NF006878">
    <property type="entry name" value="PRK09375.1-2"/>
    <property type="match status" value="1"/>
</dbReference>
<reference evidence="12 13" key="1">
    <citation type="submission" date="2014-08" db="EMBL/GenBank/DDBJ databases">
        <title>Porphyromonas gingivicanis strain:COT-022_OH1391 Genome sequencing.</title>
        <authorList>
            <person name="Wallis C."/>
            <person name="Deusch O."/>
            <person name="O'Flynn C."/>
            <person name="Davis I."/>
            <person name="Jospin G."/>
            <person name="Darling A.E."/>
            <person name="Coil D.A."/>
            <person name="Alexiev A."/>
            <person name="Horsfall A."/>
            <person name="Kirkwood N."/>
            <person name="Harris S."/>
            <person name="Eisen J.A."/>
        </authorList>
    </citation>
    <scope>NUCLEOTIDE SEQUENCE [LARGE SCALE GENOMIC DNA]</scope>
    <source>
        <strain evidence="13">COT-022 OH1391</strain>
    </source>
</reference>
<evidence type="ECO:0000256" key="7">
    <source>
        <dbReference type="ARBA" id="ARBA00022679"/>
    </source>
</evidence>
<dbReference type="GO" id="GO:0034628">
    <property type="term" value="P:'de novo' NAD+ biosynthetic process from L-aspartate"/>
    <property type="evidence" value="ECO:0007669"/>
    <property type="project" value="TreeGrafter"/>
</dbReference>
<keyword evidence="13" id="KW-1185">Reference proteome</keyword>
<dbReference type="InterPro" id="IPR036094">
    <property type="entry name" value="NadA_sf"/>
</dbReference>
<evidence type="ECO:0000256" key="4">
    <source>
        <dbReference type="ARBA" id="ARBA00022485"/>
    </source>
</evidence>
<dbReference type="GO" id="GO:0046872">
    <property type="term" value="F:metal ion binding"/>
    <property type="evidence" value="ECO:0007669"/>
    <property type="project" value="UniProtKB-KW"/>
</dbReference>
<organism evidence="12 13">
    <name type="scientific">Porphyromonas gingivicanis</name>
    <dbReference type="NCBI Taxonomy" id="266762"/>
    <lineage>
        <taxon>Bacteria</taxon>
        <taxon>Pseudomonadati</taxon>
        <taxon>Bacteroidota</taxon>
        <taxon>Bacteroidia</taxon>
        <taxon>Bacteroidales</taxon>
        <taxon>Porphyromonadaceae</taxon>
        <taxon>Porphyromonas</taxon>
    </lineage>
</organism>
<dbReference type="AlphaFoldDB" id="A0A0A2G799"/>
<dbReference type="SUPFAM" id="SSF142754">
    <property type="entry name" value="NadA-like"/>
    <property type="match status" value="1"/>
</dbReference>
<dbReference type="OrthoDB" id="9801204at2"/>
<dbReference type="FunFam" id="3.40.50.10800:FF:000003">
    <property type="entry name" value="Quinolinate synthase A"/>
    <property type="match status" value="1"/>
</dbReference>